<organism evidence="1 2">
    <name type="scientific">Streptomyces citrinus</name>
    <dbReference type="NCBI Taxonomy" id="3118173"/>
    <lineage>
        <taxon>Bacteria</taxon>
        <taxon>Bacillati</taxon>
        <taxon>Actinomycetota</taxon>
        <taxon>Actinomycetes</taxon>
        <taxon>Kitasatosporales</taxon>
        <taxon>Streptomycetaceae</taxon>
        <taxon>Streptomyces</taxon>
    </lineage>
</organism>
<protein>
    <submittedName>
        <fullName evidence="1">DUF4180 domain-containing protein</fullName>
    </submittedName>
</protein>
<evidence type="ECO:0000313" key="1">
    <source>
        <dbReference type="EMBL" id="WWQ63310.1"/>
    </source>
</evidence>
<reference evidence="1" key="1">
    <citation type="journal article" date="2025" name="Int. J. Syst. Evol. Microbiol.">
        <title>Streptomyces citrinus sp. nov., with yellow diffusible pigment.</title>
        <authorList>
            <person name="He Y."/>
            <person name="Yang E."/>
            <person name="Xu J."/>
            <person name="Sun Y."/>
            <person name="Sun L."/>
        </authorList>
    </citation>
    <scope>NUCLEOTIDE SEQUENCE</scope>
    <source>
        <strain evidence="1">Q6</strain>
    </source>
</reference>
<name>A0ACD5A894_9ACTN</name>
<proteinExistence type="predicted"/>
<evidence type="ECO:0000313" key="2">
    <source>
        <dbReference type="Proteomes" id="UP001432251"/>
    </source>
</evidence>
<gene>
    <name evidence="1" type="ORF">V2W30_08090</name>
</gene>
<accession>A0ACD5A894</accession>
<dbReference type="EMBL" id="CP146022">
    <property type="protein sequence ID" value="WWQ63310.1"/>
    <property type="molecule type" value="Genomic_DNA"/>
</dbReference>
<keyword evidence="2" id="KW-1185">Reference proteome</keyword>
<dbReference type="Proteomes" id="UP001432251">
    <property type="component" value="Chromosome"/>
</dbReference>
<sequence>MTGTEPEPTVELKELAGVPVLFCSSHGPKLDSERAALDLIGDAGYQGAAWVAVPAERCGEEFFRLRTRVAGDVAQKFVNYRMGLAVLGDITAETAAGTALRDFVRESNRGRALWFLADAAALEARLVESGA</sequence>